<reference evidence="1 2" key="2">
    <citation type="journal article" date="2011" name="Stand. Genomic Sci.">
        <title>Complete genome sequence of Isosphaera pallida type strain (IS1B).</title>
        <authorList>
            <consortium name="US DOE Joint Genome Institute (JGI-PGF)"/>
            <person name="Goker M."/>
            <person name="Cleland D."/>
            <person name="Saunders E."/>
            <person name="Lapidus A."/>
            <person name="Nolan M."/>
            <person name="Lucas S."/>
            <person name="Hammon N."/>
            <person name="Deshpande S."/>
            <person name="Cheng J.F."/>
            <person name="Tapia R."/>
            <person name="Han C."/>
            <person name="Goodwin L."/>
            <person name="Pitluck S."/>
            <person name="Liolios K."/>
            <person name="Pagani I."/>
            <person name="Ivanova N."/>
            <person name="Mavromatis K."/>
            <person name="Pati A."/>
            <person name="Chen A."/>
            <person name="Palaniappan K."/>
            <person name="Land M."/>
            <person name="Hauser L."/>
            <person name="Chang Y.J."/>
            <person name="Jeffries C.D."/>
            <person name="Detter J.C."/>
            <person name="Beck B."/>
            <person name="Woyke T."/>
            <person name="Bristow J."/>
            <person name="Eisen J.A."/>
            <person name="Markowitz V."/>
            <person name="Hugenholtz P."/>
            <person name="Kyrpides N.C."/>
            <person name="Klenk H.P."/>
        </authorList>
    </citation>
    <scope>NUCLEOTIDE SEQUENCE [LARGE SCALE GENOMIC DNA]</scope>
    <source>
        <strain evidence="2">ATCC 43644 / DSM 9630 / IS1B</strain>
    </source>
</reference>
<accession>E8QYN8</accession>
<evidence type="ECO:0000313" key="1">
    <source>
        <dbReference type="EMBL" id="ADV61014.1"/>
    </source>
</evidence>
<dbReference type="HOGENOM" id="CLU_2935335_0_0_0"/>
<organism evidence="1 2">
    <name type="scientific">Isosphaera pallida (strain ATCC 43644 / DSM 9630 / IS1B)</name>
    <dbReference type="NCBI Taxonomy" id="575540"/>
    <lineage>
        <taxon>Bacteria</taxon>
        <taxon>Pseudomonadati</taxon>
        <taxon>Planctomycetota</taxon>
        <taxon>Planctomycetia</taxon>
        <taxon>Isosphaerales</taxon>
        <taxon>Isosphaeraceae</taxon>
        <taxon>Isosphaera</taxon>
    </lineage>
</organism>
<dbReference type="AlphaFoldDB" id="E8QYN8"/>
<gene>
    <name evidence="1" type="ordered locus">Isop_0419</name>
</gene>
<sequence>MPGFRVLEVEHIAGFLEKQSDCGGWRLGSDCYGDAARDEMFLPRQRRFEGELSACETPEN</sequence>
<protein>
    <submittedName>
        <fullName evidence="1">Uncharacterized protein</fullName>
    </submittedName>
</protein>
<keyword evidence="2" id="KW-1185">Reference proteome</keyword>
<dbReference type="InParanoid" id="E8QYN8"/>
<dbReference type="KEGG" id="ipa:Isop_0419"/>
<dbReference type="Proteomes" id="UP000008631">
    <property type="component" value="Chromosome"/>
</dbReference>
<dbReference type="EMBL" id="CP002353">
    <property type="protein sequence ID" value="ADV61014.1"/>
    <property type="molecule type" value="Genomic_DNA"/>
</dbReference>
<reference key="1">
    <citation type="submission" date="2010-11" db="EMBL/GenBank/DDBJ databases">
        <title>The complete sequence of chromosome of Isophaera pallida ATCC 43644.</title>
        <authorList>
            <consortium name="US DOE Joint Genome Institute (JGI-PGF)"/>
            <person name="Lucas S."/>
            <person name="Copeland A."/>
            <person name="Lapidus A."/>
            <person name="Bruce D."/>
            <person name="Goodwin L."/>
            <person name="Pitluck S."/>
            <person name="Kyrpides N."/>
            <person name="Mavromatis K."/>
            <person name="Pagani I."/>
            <person name="Ivanova N."/>
            <person name="Saunders E."/>
            <person name="Brettin T."/>
            <person name="Detter J.C."/>
            <person name="Han C."/>
            <person name="Tapia R."/>
            <person name="Land M."/>
            <person name="Hauser L."/>
            <person name="Markowitz V."/>
            <person name="Cheng J.-F."/>
            <person name="Hugenholtz P."/>
            <person name="Woyke T."/>
            <person name="Wu D."/>
            <person name="Eisen J.A."/>
        </authorList>
    </citation>
    <scope>NUCLEOTIDE SEQUENCE</scope>
    <source>
        <strain>ATCC 43644</strain>
    </source>
</reference>
<name>E8QYN8_ISOPI</name>
<evidence type="ECO:0000313" key="2">
    <source>
        <dbReference type="Proteomes" id="UP000008631"/>
    </source>
</evidence>
<proteinExistence type="predicted"/>